<organism evidence="1 2">
    <name type="scientific">Populus alba</name>
    <name type="common">White poplar</name>
    <dbReference type="NCBI Taxonomy" id="43335"/>
    <lineage>
        <taxon>Eukaryota</taxon>
        <taxon>Viridiplantae</taxon>
        <taxon>Streptophyta</taxon>
        <taxon>Embryophyta</taxon>
        <taxon>Tracheophyta</taxon>
        <taxon>Spermatophyta</taxon>
        <taxon>Magnoliopsida</taxon>
        <taxon>eudicotyledons</taxon>
        <taxon>Gunneridae</taxon>
        <taxon>Pentapetalae</taxon>
        <taxon>rosids</taxon>
        <taxon>fabids</taxon>
        <taxon>Malpighiales</taxon>
        <taxon>Salicaceae</taxon>
        <taxon>Saliceae</taxon>
        <taxon>Populus</taxon>
    </lineage>
</organism>
<protein>
    <submittedName>
        <fullName evidence="1">Uncharacterized protein</fullName>
    </submittedName>
</protein>
<gene>
    <name evidence="1" type="ORF">D5086_007009</name>
</gene>
<evidence type="ECO:0000313" key="1">
    <source>
        <dbReference type="EMBL" id="KAL3599091.1"/>
    </source>
</evidence>
<dbReference type="Proteomes" id="UP000309997">
    <property type="component" value="Unassembled WGS sequence"/>
</dbReference>
<reference evidence="1 2" key="1">
    <citation type="journal article" date="2024" name="Plant Biotechnol. J.">
        <title>Genome and CRISPR/Cas9 system of a widespread forest tree (Populus alba) in the world.</title>
        <authorList>
            <person name="Liu Y.J."/>
            <person name="Jiang P.F."/>
            <person name="Han X.M."/>
            <person name="Li X.Y."/>
            <person name="Wang H.M."/>
            <person name="Wang Y.J."/>
            <person name="Wang X.X."/>
            <person name="Zeng Q.Y."/>
        </authorList>
    </citation>
    <scope>NUCLEOTIDE SEQUENCE [LARGE SCALE GENOMIC DNA]</scope>
    <source>
        <strain evidence="2">cv. PAL-ZL1</strain>
    </source>
</reference>
<proteinExistence type="predicted"/>
<accession>A0ACC4CNK7</accession>
<dbReference type="EMBL" id="RCHU02000003">
    <property type="protein sequence ID" value="KAL3599091.1"/>
    <property type="molecule type" value="Genomic_DNA"/>
</dbReference>
<sequence>MPEDGSRDSHALRQAVSDQDLEIIACKSCFLSIKSQLNLARVHGGQERLPTNGHPLINPSCLASWPDLSSTVQHSPPPPSLRSPPLESQSLPCFAVENHSCENGYGTLLSIGCSVYVAFMYR</sequence>
<keyword evidence="2" id="KW-1185">Reference proteome</keyword>
<evidence type="ECO:0000313" key="2">
    <source>
        <dbReference type="Proteomes" id="UP000309997"/>
    </source>
</evidence>
<comment type="caution">
    <text evidence="1">The sequence shown here is derived from an EMBL/GenBank/DDBJ whole genome shotgun (WGS) entry which is preliminary data.</text>
</comment>
<name>A0ACC4CNK7_POPAL</name>